<dbReference type="GO" id="GO:0051082">
    <property type="term" value="F:unfolded protein binding"/>
    <property type="evidence" value="ECO:0007669"/>
    <property type="project" value="TreeGrafter"/>
</dbReference>
<sequence>MALAAWRQAWNRTMHGLQREAKRSKYKVPLTQVLSMEVSASETARDVMPLYQLTNAKQIAQIATGSDADIGGISRCHIALAHDQQGEPFARFYGTVSSQIPRNASLERSGYAAFRNKSRPTLFGSESWDTSLYPYLLLRVRNNLPQQTDETTHSLRSALHAHDQSGPAVPRAVHALGLPYPGLATDQRRPLFFINVQTDGPVTTDLYQHRLFLDHSKDGQWQSITIPMDDFVLTNTGVVADSQVAMLREKILSVGISVLLDPPVLSEDPSEESTAATTNKTENMTPSPLRRDEAAVRGSQRSSAFDFDLGIQGIYVVQSPEEAAKYFHSI</sequence>
<evidence type="ECO:0000256" key="1">
    <source>
        <dbReference type="SAM" id="MobiDB-lite"/>
    </source>
</evidence>
<name>A0AAF0FF19_9BASI</name>
<dbReference type="InterPro" id="IPR013857">
    <property type="entry name" value="NADH-UbQ_OxRdtase-assoc_prot30"/>
</dbReference>
<keyword evidence="4" id="KW-1185">Reference proteome</keyword>
<organism evidence="3 4">
    <name type="scientific">Malassezia psittaci</name>
    <dbReference type="NCBI Taxonomy" id="1821823"/>
    <lineage>
        <taxon>Eukaryota</taxon>
        <taxon>Fungi</taxon>
        <taxon>Dikarya</taxon>
        <taxon>Basidiomycota</taxon>
        <taxon>Ustilaginomycotina</taxon>
        <taxon>Malasseziomycetes</taxon>
        <taxon>Malasseziales</taxon>
        <taxon>Malasseziaceae</taxon>
        <taxon>Malassezia</taxon>
    </lineage>
</organism>
<dbReference type="AlphaFoldDB" id="A0AAF0FF19"/>
<evidence type="ECO:0000259" key="2">
    <source>
        <dbReference type="Pfam" id="PF08547"/>
    </source>
</evidence>
<feature type="domain" description="NADH:ubiquinone oxidoreductase intermediate-associated protein 30" evidence="2">
    <location>
        <begin position="192"/>
        <end position="259"/>
    </location>
</feature>
<reference evidence="3" key="1">
    <citation type="submission" date="2023-02" db="EMBL/GenBank/DDBJ databases">
        <title>Mating type loci evolution in Malassezia.</title>
        <authorList>
            <person name="Coelho M.A."/>
        </authorList>
    </citation>
    <scope>NUCLEOTIDE SEQUENCE</scope>
    <source>
        <strain evidence="3">CBS 14136</strain>
    </source>
</reference>
<proteinExistence type="predicted"/>
<dbReference type="Proteomes" id="UP001214628">
    <property type="component" value="Chromosome 2"/>
</dbReference>
<dbReference type="EMBL" id="CP118376">
    <property type="protein sequence ID" value="WFD43447.1"/>
    <property type="molecule type" value="Genomic_DNA"/>
</dbReference>
<feature type="compositionally biased region" description="Polar residues" evidence="1">
    <location>
        <begin position="272"/>
        <end position="286"/>
    </location>
</feature>
<protein>
    <recommendedName>
        <fullName evidence="2">NADH:ubiquinone oxidoreductase intermediate-associated protein 30 domain-containing protein</fullName>
    </recommendedName>
</protein>
<dbReference type="GO" id="GO:0010257">
    <property type="term" value="P:NADH dehydrogenase complex assembly"/>
    <property type="evidence" value="ECO:0007669"/>
    <property type="project" value="TreeGrafter"/>
</dbReference>
<feature type="domain" description="NADH:ubiquinone oxidoreductase intermediate-associated protein 30" evidence="2">
    <location>
        <begin position="53"/>
        <end position="141"/>
    </location>
</feature>
<gene>
    <name evidence="3" type="ORF">MPSI1_002109</name>
</gene>
<dbReference type="PANTHER" id="PTHR13194">
    <property type="entry name" value="COMPLEX I INTERMEDIATE-ASSOCIATED PROTEIN 30"/>
    <property type="match status" value="1"/>
</dbReference>
<evidence type="ECO:0000313" key="3">
    <source>
        <dbReference type="EMBL" id="WFD43447.1"/>
    </source>
</evidence>
<feature type="region of interest" description="Disordered" evidence="1">
    <location>
        <begin position="265"/>
        <end position="292"/>
    </location>
</feature>
<accession>A0AAF0FF19</accession>
<evidence type="ECO:0000313" key="4">
    <source>
        <dbReference type="Proteomes" id="UP001214628"/>
    </source>
</evidence>
<dbReference type="Pfam" id="PF08547">
    <property type="entry name" value="CIA30"/>
    <property type="match status" value="2"/>
</dbReference>
<dbReference type="GO" id="GO:0006120">
    <property type="term" value="P:mitochondrial electron transport, NADH to ubiquinone"/>
    <property type="evidence" value="ECO:0007669"/>
    <property type="project" value="TreeGrafter"/>
</dbReference>
<dbReference type="GO" id="GO:0005739">
    <property type="term" value="C:mitochondrion"/>
    <property type="evidence" value="ECO:0007669"/>
    <property type="project" value="TreeGrafter"/>
</dbReference>
<dbReference type="PANTHER" id="PTHR13194:SF18">
    <property type="entry name" value="COMPLEX I INTERMEDIATE-ASSOCIATED PROTEIN 30, MITOCHONDRIAL"/>
    <property type="match status" value="1"/>
</dbReference>
<dbReference type="InterPro" id="IPR039131">
    <property type="entry name" value="NDUFAF1"/>
</dbReference>